<keyword evidence="1" id="KW-0472">Membrane</keyword>
<evidence type="ECO:0000313" key="3">
    <source>
        <dbReference type="Proteomes" id="UP000017246"/>
    </source>
</evidence>
<gene>
    <name evidence="2" type="ORF">EmuJ_000351200</name>
</gene>
<reference evidence="2" key="2">
    <citation type="submission" date="2015-11" db="EMBL/GenBank/DDBJ databases">
        <authorList>
            <person name="Zhang Y."/>
            <person name="Guo Z."/>
        </authorList>
    </citation>
    <scope>NUCLEOTIDE SEQUENCE</scope>
</reference>
<keyword evidence="1" id="KW-1133">Transmembrane helix</keyword>
<dbReference type="EMBL" id="LN902849">
    <property type="protein sequence ID" value="CDS36418.1"/>
    <property type="molecule type" value="Genomic_DNA"/>
</dbReference>
<protein>
    <submittedName>
        <fullName evidence="2">Uncharacterized protein</fullName>
    </submittedName>
</protein>
<organism evidence="2 3">
    <name type="scientific">Echinococcus multilocularis</name>
    <name type="common">Fox tapeworm</name>
    <dbReference type="NCBI Taxonomy" id="6211"/>
    <lineage>
        <taxon>Eukaryota</taxon>
        <taxon>Metazoa</taxon>
        <taxon>Spiralia</taxon>
        <taxon>Lophotrochozoa</taxon>
        <taxon>Platyhelminthes</taxon>
        <taxon>Cestoda</taxon>
        <taxon>Eucestoda</taxon>
        <taxon>Cyclophyllidea</taxon>
        <taxon>Taeniidae</taxon>
        <taxon>Echinococcus</taxon>
    </lineage>
</organism>
<dbReference type="AlphaFoldDB" id="A0A068Y2W0"/>
<reference evidence="2" key="1">
    <citation type="journal article" date="2013" name="Nature">
        <title>The genomes of four tapeworm species reveal adaptations to parasitism.</title>
        <authorList>
            <person name="Tsai I.J."/>
            <person name="Zarowiecki M."/>
            <person name="Holroyd N."/>
            <person name="Garciarrubio A."/>
            <person name="Sanchez-Flores A."/>
            <person name="Brooks K.L."/>
            <person name="Tracey A."/>
            <person name="Bobes R.J."/>
            <person name="Fragoso G."/>
            <person name="Sciutto E."/>
            <person name="Aslett M."/>
            <person name="Beasley H."/>
            <person name="Bennett H.M."/>
            <person name="Cai J."/>
            <person name="Camicia F."/>
            <person name="Clark R."/>
            <person name="Cucher M."/>
            <person name="De Silva N."/>
            <person name="Day T.A."/>
            <person name="Deplazes P."/>
            <person name="Estrada K."/>
            <person name="Fernandez C."/>
            <person name="Holland P.W."/>
            <person name="Hou J."/>
            <person name="Hu S."/>
            <person name="Huckvale T."/>
            <person name="Hung S.S."/>
            <person name="Kamenetzky L."/>
            <person name="Keane J.A."/>
            <person name="Kiss F."/>
            <person name="Koziol U."/>
            <person name="Lambert O."/>
            <person name="Liu K."/>
            <person name="Luo X."/>
            <person name="Luo Y."/>
            <person name="Macchiaroli N."/>
            <person name="Nichol S."/>
            <person name="Paps J."/>
            <person name="Parkinson J."/>
            <person name="Pouchkina-Stantcheva N."/>
            <person name="Riddiford N."/>
            <person name="Rosenzvit M."/>
            <person name="Salinas G."/>
            <person name="Wasmuth J.D."/>
            <person name="Zamanian M."/>
            <person name="Zheng Y."/>
            <person name="Cai X."/>
            <person name="Soberon X."/>
            <person name="Olson P.D."/>
            <person name="Laclette J.P."/>
            <person name="Brehm K."/>
            <person name="Berriman M."/>
            <person name="Garciarrubio A."/>
            <person name="Bobes R.J."/>
            <person name="Fragoso G."/>
            <person name="Sanchez-Flores A."/>
            <person name="Estrada K."/>
            <person name="Cevallos M.A."/>
            <person name="Morett E."/>
            <person name="Gonzalez V."/>
            <person name="Portillo T."/>
            <person name="Ochoa-Leyva A."/>
            <person name="Jose M.V."/>
            <person name="Sciutto E."/>
            <person name="Landa A."/>
            <person name="Jimenez L."/>
            <person name="Valdes V."/>
            <person name="Carrero J.C."/>
            <person name="Larralde C."/>
            <person name="Morales-Montor J."/>
            <person name="Limon-Lason J."/>
            <person name="Soberon X."/>
            <person name="Laclette J.P."/>
        </authorList>
    </citation>
    <scope>NUCLEOTIDE SEQUENCE [LARGE SCALE GENOMIC DNA]</scope>
</reference>
<feature type="transmembrane region" description="Helical" evidence="1">
    <location>
        <begin position="85"/>
        <end position="106"/>
    </location>
</feature>
<sequence length="137" mass="15751">MFRPQFHPALISASVATCMLQPFSLGCGQAPLMDLWPLWSLRRRITLFLQDVPSAIRPRPRQSPPSAISVPILRPRRDLKLHLLLPYRTSVLICLVFTMFGCKYNLRCVRTFFRMRKQKAFVVGIGTMVIVNVHCIL</sequence>
<keyword evidence="3" id="KW-1185">Reference proteome</keyword>
<dbReference type="Proteomes" id="UP000017246">
    <property type="component" value="Unassembled WGS sequence"/>
</dbReference>
<name>A0A068Y2W0_ECHMU</name>
<proteinExistence type="predicted"/>
<accession>A0A068Y2W0</accession>
<dbReference type="PROSITE" id="PS51257">
    <property type="entry name" value="PROKAR_LIPOPROTEIN"/>
    <property type="match status" value="1"/>
</dbReference>
<keyword evidence="1" id="KW-0812">Transmembrane</keyword>
<evidence type="ECO:0000256" key="1">
    <source>
        <dbReference type="SAM" id="Phobius"/>
    </source>
</evidence>
<dbReference type="OrthoDB" id="6225302at2759"/>
<evidence type="ECO:0000313" key="2">
    <source>
        <dbReference type="EMBL" id="CDS36418.1"/>
    </source>
</evidence>